<keyword evidence="6" id="KW-1185">Reference proteome</keyword>
<dbReference type="EMBL" id="CP021780">
    <property type="protein sequence ID" value="ASA21669.1"/>
    <property type="molecule type" value="Genomic_DNA"/>
</dbReference>
<gene>
    <name evidence="5" type="ORF">B9T62_13340</name>
</gene>
<dbReference type="Gene3D" id="2.160.20.10">
    <property type="entry name" value="Single-stranded right-handed beta-helix, Pectin lyase-like"/>
    <property type="match status" value="1"/>
</dbReference>
<keyword evidence="3 4" id="KW-0326">Glycosidase</keyword>
<dbReference type="GO" id="GO:0005975">
    <property type="term" value="P:carbohydrate metabolic process"/>
    <property type="evidence" value="ECO:0007669"/>
    <property type="project" value="InterPro"/>
</dbReference>
<dbReference type="PANTHER" id="PTHR31339">
    <property type="entry name" value="PECTIN LYASE-RELATED"/>
    <property type="match status" value="1"/>
</dbReference>
<dbReference type="AlphaFoldDB" id="A0A2Z2KHK8"/>
<dbReference type="GO" id="GO:0004650">
    <property type="term" value="F:polygalacturonase activity"/>
    <property type="evidence" value="ECO:0007669"/>
    <property type="project" value="InterPro"/>
</dbReference>
<dbReference type="SMART" id="SM00710">
    <property type="entry name" value="PbH1"/>
    <property type="match status" value="4"/>
</dbReference>
<evidence type="ECO:0000256" key="2">
    <source>
        <dbReference type="ARBA" id="ARBA00022801"/>
    </source>
</evidence>
<evidence type="ECO:0000313" key="5">
    <source>
        <dbReference type="EMBL" id="ASA21669.1"/>
    </source>
</evidence>
<dbReference type="KEGG" id="pdh:B9T62_13340"/>
<dbReference type="OrthoDB" id="9795222at2"/>
<accession>A0A2Z2KHK8</accession>
<name>A0A2Z2KHK8_9BACL</name>
<evidence type="ECO:0000256" key="4">
    <source>
        <dbReference type="RuleBase" id="RU361169"/>
    </source>
</evidence>
<organism evidence="5 6">
    <name type="scientific">Paenibacillus donghaensis</name>
    <dbReference type="NCBI Taxonomy" id="414771"/>
    <lineage>
        <taxon>Bacteria</taxon>
        <taxon>Bacillati</taxon>
        <taxon>Bacillota</taxon>
        <taxon>Bacilli</taxon>
        <taxon>Bacillales</taxon>
        <taxon>Paenibacillaceae</taxon>
        <taxon>Paenibacillus</taxon>
    </lineage>
</organism>
<proteinExistence type="inferred from homology"/>
<keyword evidence="2 4" id="KW-0378">Hydrolase</keyword>
<reference evidence="5 6" key="1">
    <citation type="submission" date="2017-06" db="EMBL/GenBank/DDBJ databases">
        <title>Complete genome sequence of Paenibacillus donghaensis KCTC 13049T isolated from East Sea sediment, South Korea.</title>
        <authorList>
            <person name="Jung B.K."/>
            <person name="Hong S.-J."/>
            <person name="Shin J.-H."/>
        </authorList>
    </citation>
    <scope>NUCLEOTIDE SEQUENCE [LARGE SCALE GENOMIC DNA]</scope>
    <source>
        <strain evidence="5 6">KCTC 13049</strain>
    </source>
</reference>
<dbReference type="InterPro" id="IPR000743">
    <property type="entry name" value="Glyco_hydro_28"/>
</dbReference>
<dbReference type="InterPro" id="IPR012334">
    <property type="entry name" value="Pectin_lyas_fold"/>
</dbReference>
<dbReference type="InterPro" id="IPR051801">
    <property type="entry name" value="GH28_Enzymes"/>
</dbReference>
<evidence type="ECO:0000256" key="3">
    <source>
        <dbReference type="ARBA" id="ARBA00023295"/>
    </source>
</evidence>
<dbReference type="RefSeq" id="WP_087915678.1">
    <property type="nucleotide sequence ID" value="NZ_CP021780.1"/>
</dbReference>
<dbReference type="InterPro" id="IPR011050">
    <property type="entry name" value="Pectin_lyase_fold/virulence"/>
</dbReference>
<comment type="similarity">
    <text evidence="1 4">Belongs to the glycosyl hydrolase 28 family.</text>
</comment>
<sequence>MRDEFDVKQYGAMSDGITVDTIAIQKAIDACHSAGGGYVVLAGGTFVSGTIVLKSNVYLQVNPSAVLLASPDINDFVDGTHYNRYTNEKDMDRCFIYAEDATNIGIIGQGEINGNAEQFPNEGSIYRPMMMRFLRSSNIHVKGLRLYNSTAWTTAFLDSENIWCEDLDIRNDQKYNGDGLDYDGCRNVFISNCKILGTDDNLCLQASSKEYPMRNVHISNCHFTSICAGIRIGLKSVGDISNVTIHNSTFENVWREGIKIECTEGGSITDIVASGLVMRNVTRPIFILLNNRLDFIGSSIGLEVMPEIGIMERIILSDIIATDDEEMYNTHYRFTDDIMGSPSFNGIRVDACESHPIRDLTLKNIIYTSAGGVRKEDIPAEYPMVWDMRFDHPEHVSENYYPSWSRTSFMDIRNVERLVVDGVRFHSLREDTRESYIIDNCKTLKTDVLEY</sequence>
<dbReference type="Pfam" id="PF00295">
    <property type="entry name" value="Glyco_hydro_28"/>
    <property type="match status" value="1"/>
</dbReference>
<dbReference type="InterPro" id="IPR006626">
    <property type="entry name" value="PbH1"/>
</dbReference>
<protein>
    <submittedName>
        <fullName evidence="5">Polygalacturonase</fullName>
    </submittedName>
</protein>
<dbReference type="Proteomes" id="UP000249890">
    <property type="component" value="Chromosome"/>
</dbReference>
<evidence type="ECO:0000313" key="6">
    <source>
        <dbReference type="Proteomes" id="UP000249890"/>
    </source>
</evidence>
<dbReference type="SUPFAM" id="SSF51126">
    <property type="entry name" value="Pectin lyase-like"/>
    <property type="match status" value="1"/>
</dbReference>
<dbReference type="PANTHER" id="PTHR31339:SF9">
    <property type="entry name" value="PLASMIN AND FIBRONECTIN-BINDING PROTEIN A"/>
    <property type="match status" value="1"/>
</dbReference>
<evidence type="ECO:0000256" key="1">
    <source>
        <dbReference type="ARBA" id="ARBA00008834"/>
    </source>
</evidence>